<dbReference type="EMBL" id="CAJNOE010000232">
    <property type="protein sequence ID" value="CAF1072465.1"/>
    <property type="molecule type" value="Genomic_DNA"/>
</dbReference>
<name>A0A814LZR8_9BILA</name>
<organism evidence="1 2">
    <name type="scientific">Adineta steineri</name>
    <dbReference type="NCBI Taxonomy" id="433720"/>
    <lineage>
        <taxon>Eukaryota</taxon>
        <taxon>Metazoa</taxon>
        <taxon>Spiralia</taxon>
        <taxon>Gnathifera</taxon>
        <taxon>Rotifera</taxon>
        <taxon>Eurotatoria</taxon>
        <taxon>Bdelloidea</taxon>
        <taxon>Adinetida</taxon>
        <taxon>Adinetidae</taxon>
        <taxon>Adineta</taxon>
    </lineage>
</organism>
<accession>A0A814LZR8</accession>
<comment type="caution">
    <text evidence="1">The sequence shown here is derived from an EMBL/GenBank/DDBJ whole genome shotgun (WGS) entry which is preliminary data.</text>
</comment>
<dbReference type="Proteomes" id="UP000663860">
    <property type="component" value="Unassembled WGS sequence"/>
</dbReference>
<feature type="non-terminal residue" evidence="1">
    <location>
        <position position="1"/>
    </location>
</feature>
<gene>
    <name evidence="1" type="ORF">IZO911_LOCUS21495</name>
</gene>
<proteinExistence type="predicted"/>
<dbReference type="AlphaFoldDB" id="A0A814LZR8"/>
<sequence length="100" mass="11864">CLTIELRLNYSNEVSDTNGYYRRNTIELRLDYLSSIIFETNDIQNDEDDLIQSSYTFMCFIKIEQGTYVMAERIVIFSQRNNSDVLVVDNITWKRITLTF</sequence>
<evidence type="ECO:0000313" key="2">
    <source>
        <dbReference type="Proteomes" id="UP000663860"/>
    </source>
</evidence>
<protein>
    <submittedName>
        <fullName evidence="1">Uncharacterized protein</fullName>
    </submittedName>
</protein>
<reference evidence="1" key="1">
    <citation type="submission" date="2021-02" db="EMBL/GenBank/DDBJ databases">
        <authorList>
            <person name="Nowell W R."/>
        </authorList>
    </citation>
    <scope>NUCLEOTIDE SEQUENCE</scope>
</reference>
<evidence type="ECO:0000313" key="1">
    <source>
        <dbReference type="EMBL" id="CAF1072465.1"/>
    </source>
</evidence>